<reference evidence="7" key="2">
    <citation type="submission" date="2021-04" db="EMBL/GenBank/DDBJ databases">
        <authorList>
            <person name="Liu J."/>
        </authorList>
    </citation>
    <scope>NUCLEOTIDE SEQUENCE</scope>
    <source>
        <strain evidence="7">BAD-6</strain>
    </source>
</reference>
<feature type="transmembrane region" description="Helical" evidence="6">
    <location>
        <begin position="21"/>
        <end position="39"/>
    </location>
</feature>
<dbReference type="EMBL" id="JAGSND010000014">
    <property type="protein sequence ID" value="MBR0599582.1"/>
    <property type="molecule type" value="Genomic_DNA"/>
</dbReference>
<dbReference type="PANTHER" id="PTHR42770">
    <property type="entry name" value="AMINO ACID TRANSPORTER-RELATED"/>
    <property type="match status" value="1"/>
</dbReference>
<dbReference type="InterPro" id="IPR002293">
    <property type="entry name" value="AA/rel_permease1"/>
</dbReference>
<evidence type="ECO:0000256" key="3">
    <source>
        <dbReference type="ARBA" id="ARBA00022692"/>
    </source>
</evidence>
<dbReference type="InterPro" id="IPR004757">
    <property type="entry name" value="EtNH_permease"/>
</dbReference>
<feature type="transmembrane region" description="Helical" evidence="6">
    <location>
        <begin position="154"/>
        <end position="173"/>
    </location>
</feature>
<evidence type="ECO:0000256" key="1">
    <source>
        <dbReference type="ARBA" id="ARBA00004651"/>
    </source>
</evidence>
<name>A0A8J7W2A8_9FIRM</name>
<dbReference type="Pfam" id="PF13520">
    <property type="entry name" value="AA_permease_2"/>
    <property type="match status" value="1"/>
</dbReference>
<reference evidence="7" key="1">
    <citation type="submission" date="2021-04" db="EMBL/GenBank/DDBJ databases">
        <title>Sinoanaerobacter chloroacetimidivorans sp. nov., an obligate anaerobic bacterium isolated from anaerobic sludge.</title>
        <authorList>
            <person name="Bao Y."/>
        </authorList>
    </citation>
    <scope>NUCLEOTIDE SEQUENCE</scope>
    <source>
        <strain evidence="7">BAD-6</strain>
    </source>
</reference>
<feature type="transmembrane region" description="Helical" evidence="6">
    <location>
        <begin position="282"/>
        <end position="302"/>
    </location>
</feature>
<comment type="caution">
    <text evidence="7">The sequence shown here is derived from an EMBL/GenBank/DDBJ whole genome shotgun (WGS) entry which is preliminary data.</text>
</comment>
<sequence length="446" mass="48158">MSDKNVTLHETGELKKVLKPIHLWAIAVGLVISGDYYGFSYGFATGGPVSFLVSFIPVTIMYVTFLFCYTELATSIPHAGGPSAYARKAMGPFAGFITGFSVLIAFLVSPCAVAITTGALVNYLIPSIPAVWATVGFFCFFVLINLFGVKSSSVLELVVTLVSLAGLVIYTAVAAPHFEASNFFTEPAFTNGFAGVAGAMTYAMWFYFAIDGAAMQAEEMENPRKDIPKGYIPAIITLFITSLIAIFLPAGIADYKEVALYDYPLAKSLELALGAGSAWPKVIAVVALFSMVASFSAIVLAFSRQSFAMGRTGYLPPAFARLNSKGCPTVGLLVPAAFALALAMTGQTAVMVTISVFAALIMYTIVIITTFVLRKNEPDMDRPFKVTYPIVPVVALITVILLFVCVLVYNISVLKWVLAVYAVAIVYYMLYGKKYLRPIEEEFNLD</sequence>
<evidence type="ECO:0000256" key="4">
    <source>
        <dbReference type="ARBA" id="ARBA00022989"/>
    </source>
</evidence>
<feature type="transmembrane region" description="Helical" evidence="6">
    <location>
        <begin position="123"/>
        <end position="147"/>
    </location>
</feature>
<keyword evidence="2" id="KW-1003">Cell membrane</keyword>
<dbReference type="PIRSF" id="PIRSF006060">
    <property type="entry name" value="AA_transporter"/>
    <property type="match status" value="1"/>
</dbReference>
<evidence type="ECO:0000256" key="2">
    <source>
        <dbReference type="ARBA" id="ARBA00022475"/>
    </source>
</evidence>
<keyword evidence="4 6" id="KW-1133">Transmembrane helix</keyword>
<comment type="subcellular location">
    <subcellularLocation>
        <location evidence="1">Cell membrane</location>
        <topology evidence="1">Multi-pass membrane protein</topology>
    </subcellularLocation>
</comment>
<evidence type="ECO:0000256" key="6">
    <source>
        <dbReference type="SAM" id="Phobius"/>
    </source>
</evidence>
<keyword evidence="5 6" id="KW-0472">Membrane</keyword>
<dbReference type="InterPro" id="IPR050367">
    <property type="entry name" value="APC_superfamily"/>
</dbReference>
<dbReference type="NCBIfam" id="TIGR00908">
    <property type="entry name" value="2A0305"/>
    <property type="match status" value="1"/>
</dbReference>
<proteinExistence type="predicted"/>
<gene>
    <name evidence="7" type="primary">eat</name>
    <name evidence="7" type="ORF">KCX82_16985</name>
</gene>
<organism evidence="7 8">
    <name type="scientific">Sinanaerobacter chloroacetimidivorans</name>
    <dbReference type="NCBI Taxonomy" id="2818044"/>
    <lineage>
        <taxon>Bacteria</taxon>
        <taxon>Bacillati</taxon>
        <taxon>Bacillota</taxon>
        <taxon>Clostridia</taxon>
        <taxon>Peptostreptococcales</taxon>
        <taxon>Anaerovoracaceae</taxon>
        <taxon>Sinanaerobacter</taxon>
    </lineage>
</organism>
<dbReference type="Gene3D" id="1.20.1740.10">
    <property type="entry name" value="Amino acid/polyamine transporter I"/>
    <property type="match status" value="1"/>
</dbReference>
<feature type="transmembrane region" description="Helical" evidence="6">
    <location>
        <begin position="415"/>
        <end position="431"/>
    </location>
</feature>
<evidence type="ECO:0000313" key="8">
    <source>
        <dbReference type="Proteomes" id="UP000675664"/>
    </source>
</evidence>
<feature type="transmembrane region" description="Helical" evidence="6">
    <location>
        <begin position="193"/>
        <end position="210"/>
    </location>
</feature>
<feature type="transmembrane region" description="Helical" evidence="6">
    <location>
        <begin position="93"/>
        <end position="117"/>
    </location>
</feature>
<dbReference type="Proteomes" id="UP000675664">
    <property type="component" value="Unassembled WGS sequence"/>
</dbReference>
<dbReference type="AlphaFoldDB" id="A0A8J7W2A8"/>
<evidence type="ECO:0000313" key="7">
    <source>
        <dbReference type="EMBL" id="MBR0599582.1"/>
    </source>
</evidence>
<dbReference type="GO" id="GO:0022857">
    <property type="term" value="F:transmembrane transporter activity"/>
    <property type="evidence" value="ECO:0007669"/>
    <property type="project" value="InterPro"/>
</dbReference>
<dbReference type="PANTHER" id="PTHR42770:SF7">
    <property type="entry name" value="MEMBRANE PROTEIN"/>
    <property type="match status" value="1"/>
</dbReference>
<feature type="transmembrane region" description="Helical" evidence="6">
    <location>
        <begin position="51"/>
        <end position="72"/>
    </location>
</feature>
<keyword evidence="3 6" id="KW-0812">Transmembrane</keyword>
<accession>A0A8J7W2A8</accession>
<keyword evidence="8" id="KW-1185">Reference proteome</keyword>
<protein>
    <submittedName>
        <fullName evidence="7">Ethanolamine permease</fullName>
    </submittedName>
</protein>
<feature type="transmembrane region" description="Helical" evidence="6">
    <location>
        <begin position="231"/>
        <end position="252"/>
    </location>
</feature>
<feature type="transmembrane region" description="Helical" evidence="6">
    <location>
        <begin position="386"/>
        <end position="409"/>
    </location>
</feature>
<feature type="transmembrane region" description="Helical" evidence="6">
    <location>
        <begin position="349"/>
        <end position="374"/>
    </location>
</feature>
<evidence type="ECO:0000256" key="5">
    <source>
        <dbReference type="ARBA" id="ARBA00023136"/>
    </source>
</evidence>
<dbReference type="RefSeq" id="WP_227019717.1">
    <property type="nucleotide sequence ID" value="NZ_JAGSND010000014.1"/>
</dbReference>
<dbReference type="GO" id="GO:0005886">
    <property type="term" value="C:plasma membrane"/>
    <property type="evidence" value="ECO:0007669"/>
    <property type="project" value="UniProtKB-SubCell"/>
</dbReference>